<proteinExistence type="inferred from homology"/>
<dbReference type="PANTHER" id="PTHR35333">
    <property type="entry name" value="BETA-LACTAMASE"/>
    <property type="match status" value="1"/>
</dbReference>
<reference evidence="6 7" key="1">
    <citation type="journal article" date="2013" name="Biodegradation">
        <title>Occurrence of 4-tert-butylphenol (4-t-BP) biodegradation in an aquatic sample caused by the presence of Spirodela polyrrhiza and isolation of a 4-t-BP-utilizing bacterium.</title>
        <authorList>
            <person name="Ogata Y."/>
            <person name="Toyama T."/>
            <person name="Yu N."/>
            <person name="Wang X."/>
            <person name="Sei K."/>
            <person name="Ike M."/>
        </authorList>
    </citation>
    <scope>NUCLEOTIDE SEQUENCE [LARGE SCALE GENOMIC DNA]</scope>
    <source>
        <strain evidence="6 7">OMI</strain>
    </source>
</reference>
<dbReference type="GO" id="GO:0008800">
    <property type="term" value="F:beta-lactamase activity"/>
    <property type="evidence" value="ECO:0007669"/>
    <property type="project" value="UniProtKB-EC"/>
</dbReference>
<feature type="domain" description="Beta-lactamase class A catalytic" evidence="5">
    <location>
        <begin position="68"/>
        <end position="326"/>
    </location>
</feature>
<comment type="caution">
    <text evidence="6">The sequence shown here is derived from an EMBL/GenBank/DDBJ whole genome shotgun (WGS) entry which is preliminary data.</text>
</comment>
<reference evidence="6 7" key="2">
    <citation type="journal article" date="2013" name="Environ. Sci. Technol.">
        <title>The 4-tert-butylphenol-utilizing bacterium Sphingobium fuliginis OMI can degrade bisphenols via phenolic ring hydroxylation and meta-cleavage pathway.</title>
        <authorList>
            <person name="Ogata Y."/>
            <person name="Goda S."/>
            <person name="Toyama T."/>
            <person name="Sei K."/>
            <person name="Ike M."/>
        </authorList>
    </citation>
    <scope>NUCLEOTIDE SEQUENCE [LARGE SCALE GENOMIC DNA]</scope>
    <source>
        <strain evidence="6 7">OMI</strain>
    </source>
</reference>
<sequence length="352" mass="37983">MPVARPSRFLAASFLWSLFIGCAPTDLLAAPAHAASVKHATKAARPQPPADLLNAVEGLGQSFKGEVGISVRDLDEGWTVAFNAERMLPQQSVSKLWVAIAVMDAVDRGKLSLSDPVTVKKSDLTVFHQPIRSLVTKAGYRTTVGKLLELAMTRSANSCNDVLLWKVGGPQAIRAMLKRKGLDDVGFGPGERKLQAKTAGLAWRPEWAGGWGFLKARAAMPFAARSRALKRYLADPYDGASANGVTFGLMRLKQGKLLSARSTRHLLGLMRASRTGPQRLRSGLRKGWTLAHKTGTGQELGNLATGYNDVGILVSPDGHRYAVAVMIASTRLPIPARMRLMGNVTRAIVRTD</sequence>
<evidence type="ECO:0000256" key="4">
    <source>
        <dbReference type="SAM" id="SignalP"/>
    </source>
</evidence>
<evidence type="ECO:0000313" key="6">
    <source>
        <dbReference type="EMBL" id="GAY24532.1"/>
    </source>
</evidence>
<accession>A0A292ZIH9</accession>
<dbReference type="InterPro" id="IPR000871">
    <property type="entry name" value="Beta-lactam_class-A"/>
</dbReference>
<dbReference type="PROSITE" id="PS51257">
    <property type="entry name" value="PROKAR_LIPOPROTEIN"/>
    <property type="match status" value="1"/>
</dbReference>
<protein>
    <recommendedName>
        <fullName evidence="3">beta-lactamase</fullName>
        <ecNumber evidence="3">3.5.2.6</ecNumber>
    </recommendedName>
</protein>
<dbReference type="InterPro" id="IPR012338">
    <property type="entry name" value="Beta-lactam/transpept-like"/>
</dbReference>
<dbReference type="GO" id="GO:0030655">
    <property type="term" value="P:beta-lactam antibiotic catabolic process"/>
    <property type="evidence" value="ECO:0007669"/>
    <property type="project" value="InterPro"/>
</dbReference>
<evidence type="ECO:0000313" key="7">
    <source>
        <dbReference type="Proteomes" id="UP000221538"/>
    </source>
</evidence>
<gene>
    <name evidence="6" type="ORF">SFOMI_5112</name>
</gene>
<dbReference type="GO" id="GO:0046677">
    <property type="term" value="P:response to antibiotic"/>
    <property type="evidence" value="ECO:0007669"/>
    <property type="project" value="InterPro"/>
</dbReference>
<feature type="chain" id="PRO_5012154909" description="beta-lactamase" evidence="4">
    <location>
        <begin position="35"/>
        <end position="352"/>
    </location>
</feature>
<dbReference type="EMBL" id="BEWI01000032">
    <property type="protein sequence ID" value="GAY24532.1"/>
    <property type="molecule type" value="Genomic_DNA"/>
</dbReference>
<evidence type="ECO:0000256" key="1">
    <source>
        <dbReference type="ARBA" id="ARBA00001526"/>
    </source>
</evidence>
<comment type="similarity">
    <text evidence="2">Belongs to the class-A beta-lactamase family.</text>
</comment>
<evidence type="ECO:0000259" key="5">
    <source>
        <dbReference type="Pfam" id="PF13354"/>
    </source>
</evidence>
<feature type="signal peptide" evidence="4">
    <location>
        <begin position="1"/>
        <end position="34"/>
    </location>
</feature>
<dbReference type="Proteomes" id="UP000221538">
    <property type="component" value="Unassembled WGS sequence"/>
</dbReference>
<dbReference type="Gene3D" id="3.40.710.10">
    <property type="entry name" value="DD-peptidase/beta-lactamase superfamily"/>
    <property type="match status" value="1"/>
</dbReference>
<comment type="catalytic activity">
    <reaction evidence="1">
        <text>a beta-lactam + H2O = a substituted beta-amino acid</text>
        <dbReference type="Rhea" id="RHEA:20401"/>
        <dbReference type="ChEBI" id="CHEBI:15377"/>
        <dbReference type="ChEBI" id="CHEBI:35627"/>
        <dbReference type="ChEBI" id="CHEBI:140347"/>
        <dbReference type="EC" id="3.5.2.6"/>
    </reaction>
</comment>
<dbReference type="PANTHER" id="PTHR35333:SF3">
    <property type="entry name" value="BETA-LACTAMASE-TYPE TRANSPEPTIDASE FOLD CONTAINING PROTEIN"/>
    <property type="match status" value="1"/>
</dbReference>
<dbReference type="InterPro" id="IPR045155">
    <property type="entry name" value="Beta-lactam_cat"/>
</dbReference>
<evidence type="ECO:0000256" key="2">
    <source>
        <dbReference type="ARBA" id="ARBA00009009"/>
    </source>
</evidence>
<keyword evidence="4" id="KW-0732">Signal</keyword>
<dbReference type="SUPFAM" id="SSF56601">
    <property type="entry name" value="beta-lactamase/transpeptidase-like"/>
    <property type="match status" value="1"/>
</dbReference>
<evidence type="ECO:0000256" key="3">
    <source>
        <dbReference type="ARBA" id="ARBA00012865"/>
    </source>
</evidence>
<keyword evidence="6" id="KW-0378">Hydrolase</keyword>
<dbReference type="EC" id="3.5.2.6" evidence="3"/>
<name>A0A292ZIH9_SPHSA</name>
<dbReference type="Pfam" id="PF13354">
    <property type="entry name" value="Beta-lactamase2"/>
    <property type="match status" value="1"/>
</dbReference>
<organism evidence="6 7">
    <name type="scientific">Sphingobium fuliginis (strain ATCC 27551)</name>
    <dbReference type="NCBI Taxonomy" id="336203"/>
    <lineage>
        <taxon>Bacteria</taxon>
        <taxon>Pseudomonadati</taxon>
        <taxon>Pseudomonadota</taxon>
        <taxon>Alphaproteobacteria</taxon>
        <taxon>Sphingomonadales</taxon>
        <taxon>Sphingomonadaceae</taxon>
        <taxon>Sphingobium</taxon>
    </lineage>
</organism>
<dbReference type="AlphaFoldDB" id="A0A292ZIH9"/>